<keyword evidence="1" id="KW-1133">Transmembrane helix</keyword>
<dbReference type="RefSeq" id="WP_310175312.1">
    <property type="nucleotide sequence ID" value="NZ_BAABHE010000002.1"/>
</dbReference>
<feature type="transmembrane region" description="Helical" evidence="1">
    <location>
        <begin position="21"/>
        <end position="41"/>
    </location>
</feature>
<evidence type="ECO:0000256" key="1">
    <source>
        <dbReference type="SAM" id="Phobius"/>
    </source>
</evidence>
<keyword evidence="3" id="KW-1185">Reference proteome</keyword>
<dbReference type="Proteomes" id="UP001183794">
    <property type="component" value="Unassembled WGS sequence"/>
</dbReference>
<proteinExistence type="predicted"/>
<keyword evidence="1" id="KW-0812">Transmembrane</keyword>
<accession>A0ABU2B3V4</accession>
<sequence>MSSRYRLSWPKSKLGRVIFGWFLVIVFGWMAILMSLVALDWTDDQWVTCQVIDAEATKGNRFSSTVWLITIETTDCGNIIYRQALSDENVEFLADSFEPGAYEFKLGFTSQLAADGWVPTLAPSTSNYRPLD</sequence>
<name>A0ABU2B3V4_9MICC</name>
<dbReference type="EMBL" id="JAVDYJ010000001">
    <property type="protein sequence ID" value="MDR7348277.1"/>
    <property type="molecule type" value="Genomic_DNA"/>
</dbReference>
<evidence type="ECO:0000313" key="3">
    <source>
        <dbReference type="Proteomes" id="UP001183794"/>
    </source>
</evidence>
<evidence type="ECO:0000313" key="2">
    <source>
        <dbReference type="EMBL" id="MDR7348277.1"/>
    </source>
</evidence>
<comment type="caution">
    <text evidence="2">The sequence shown here is derived from an EMBL/GenBank/DDBJ whole genome shotgun (WGS) entry which is preliminary data.</text>
</comment>
<reference evidence="2 3" key="1">
    <citation type="submission" date="2023-07" db="EMBL/GenBank/DDBJ databases">
        <title>Sequencing the genomes of 1000 actinobacteria strains.</title>
        <authorList>
            <person name="Klenk H.-P."/>
        </authorList>
    </citation>
    <scope>NUCLEOTIDE SEQUENCE [LARGE SCALE GENOMIC DNA]</scope>
    <source>
        <strain evidence="2 3">DSM 22966</strain>
    </source>
</reference>
<protein>
    <submittedName>
        <fullName evidence="2">Uncharacterized protein</fullName>
    </submittedName>
</protein>
<gene>
    <name evidence="2" type="ORF">J2S62_002534</name>
</gene>
<keyword evidence="1" id="KW-0472">Membrane</keyword>
<organism evidence="2 3">
    <name type="scientific">Enteractinococcus fodinae</name>
    <dbReference type="NCBI Taxonomy" id="684663"/>
    <lineage>
        <taxon>Bacteria</taxon>
        <taxon>Bacillati</taxon>
        <taxon>Actinomycetota</taxon>
        <taxon>Actinomycetes</taxon>
        <taxon>Micrococcales</taxon>
        <taxon>Micrococcaceae</taxon>
    </lineage>
</organism>